<accession>A0A9D2CZV8</accession>
<evidence type="ECO:0000313" key="1">
    <source>
        <dbReference type="EMBL" id="HIZ03894.1"/>
    </source>
</evidence>
<dbReference type="EMBL" id="DXCL01000037">
    <property type="protein sequence ID" value="HIZ03894.1"/>
    <property type="molecule type" value="Genomic_DNA"/>
</dbReference>
<sequence>MPIIQRYSNIKNGGIVFIGNTLGLSKAANANSPGVFGSIGAFVSTDTSLQVNGFPAGTTLDYTKNSSSAPLALPAGSTVLYAELVWGGLFRSSTNNISAIPNTRAKSEKKQNAV</sequence>
<reference evidence="1" key="1">
    <citation type="journal article" date="2021" name="PeerJ">
        <title>Extensive microbial diversity within the chicken gut microbiome revealed by metagenomics and culture.</title>
        <authorList>
            <person name="Gilroy R."/>
            <person name="Ravi A."/>
            <person name="Getino M."/>
            <person name="Pursley I."/>
            <person name="Horton D.L."/>
            <person name="Alikhan N.F."/>
            <person name="Baker D."/>
            <person name="Gharbi K."/>
            <person name="Hall N."/>
            <person name="Watson M."/>
            <person name="Adriaenssens E.M."/>
            <person name="Foster-Nyarko E."/>
            <person name="Jarju S."/>
            <person name="Secka A."/>
            <person name="Antonio M."/>
            <person name="Oren A."/>
            <person name="Chaudhuri R.R."/>
            <person name="La Ragione R."/>
            <person name="Hildebrand F."/>
            <person name="Pallen M.J."/>
        </authorList>
    </citation>
    <scope>NUCLEOTIDE SEQUENCE</scope>
    <source>
        <strain evidence="1">CHK187-5294</strain>
    </source>
</reference>
<proteinExistence type="predicted"/>
<comment type="caution">
    <text evidence="1">The sequence shown here is derived from an EMBL/GenBank/DDBJ whole genome shotgun (WGS) entry which is preliminary data.</text>
</comment>
<reference evidence="1" key="2">
    <citation type="submission" date="2021-04" db="EMBL/GenBank/DDBJ databases">
        <authorList>
            <person name="Gilroy R."/>
        </authorList>
    </citation>
    <scope>NUCLEOTIDE SEQUENCE</scope>
    <source>
        <strain evidence="1">CHK187-5294</strain>
    </source>
</reference>
<gene>
    <name evidence="1" type="ORF">H9727_06365</name>
</gene>
<dbReference type="Proteomes" id="UP000824132">
    <property type="component" value="Unassembled WGS sequence"/>
</dbReference>
<name>A0A9D2CZV8_9FIRM</name>
<dbReference type="AlphaFoldDB" id="A0A9D2CZV8"/>
<protein>
    <submittedName>
        <fullName evidence="1">Uncharacterized protein</fullName>
    </submittedName>
</protein>
<organism evidence="1 2">
    <name type="scientific">Candidatus Borkfalkia avistercoris</name>
    <dbReference type="NCBI Taxonomy" id="2838504"/>
    <lineage>
        <taxon>Bacteria</taxon>
        <taxon>Bacillati</taxon>
        <taxon>Bacillota</taxon>
        <taxon>Clostridia</taxon>
        <taxon>Christensenellales</taxon>
        <taxon>Christensenellaceae</taxon>
        <taxon>Candidatus Borkfalkia</taxon>
    </lineage>
</organism>
<evidence type="ECO:0000313" key="2">
    <source>
        <dbReference type="Proteomes" id="UP000824132"/>
    </source>
</evidence>